<accession>A0ABV4CDZ8</accession>
<dbReference type="SMART" id="SM00421">
    <property type="entry name" value="HTH_LUXR"/>
    <property type="match status" value="1"/>
</dbReference>
<dbReference type="InterPro" id="IPR011990">
    <property type="entry name" value="TPR-like_helical_dom_sf"/>
</dbReference>
<dbReference type="InterPro" id="IPR039420">
    <property type="entry name" value="WalR-like"/>
</dbReference>
<dbReference type="InterPro" id="IPR027417">
    <property type="entry name" value="P-loop_NTPase"/>
</dbReference>
<dbReference type="PANTHER" id="PTHR43214:SF43">
    <property type="entry name" value="TWO-COMPONENT RESPONSE REGULATOR"/>
    <property type="match status" value="1"/>
</dbReference>
<dbReference type="SUPFAM" id="SSF48452">
    <property type="entry name" value="TPR-like"/>
    <property type="match status" value="1"/>
</dbReference>
<evidence type="ECO:0000256" key="2">
    <source>
        <dbReference type="SAM" id="MobiDB-lite"/>
    </source>
</evidence>
<comment type="caution">
    <text evidence="4">The sequence shown here is derived from an EMBL/GenBank/DDBJ whole genome shotgun (WGS) entry which is preliminary data.</text>
</comment>
<evidence type="ECO:0000313" key="4">
    <source>
        <dbReference type="EMBL" id="MEY8039316.1"/>
    </source>
</evidence>
<keyword evidence="1" id="KW-0238">DNA-binding</keyword>
<organism evidence="4 5">
    <name type="scientific">Saccharopolyspora cebuensis</name>
    <dbReference type="NCBI Taxonomy" id="418759"/>
    <lineage>
        <taxon>Bacteria</taxon>
        <taxon>Bacillati</taxon>
        <taxon>Actinomycetota</taxon>
        <taxon>Actinomycetes</taxon>
        <taxon>Pseudonocardiales</taxon>
        <taxon>Pseudonocardiaceae</taxon>
        <taxon>Saccharopolyspora</taxon>
    </lineage>
</organism>
<dbReference type="InterPro" id="IPR016032">
    <property type="entry name" value="Sig_transdc_resp-reg_C-effctor"/>
</dbReference>
<protein>
    <submittedName>
        <fullName evidence="4">AAA family ATPase</fullName>
    </submittedName>
</protein>
<dbReference type="Gene3D" id="1.25.40.10">
    <property type="entry name" value="Tetratricopeptide repeat domain"/>
    <property type="match status" value="1"/>
</dbReference>
<dbReference type="SUPFAM" id="SSF46894">
    <property type="entry name" value="C-terminal effector domain of the bipartite response regulators"/>
    <property type="match status" value="1"/>
</dbReference>
<dbReference type="Proteomes" id="UP001564626">
    <property type="component" value="Unassembled WGS sequence"/>
</dbReference>
<feature type="region of interest" description="Disordered" evidence="2">
    <location>
        <begin position="1"/>
        <end position="25"/>
    </location>
</feature>
<sequence length="872" mass="93355">MISSKHPAPRPPSPAQFPERGVAPHPRGRAEVITRVLDACDSTTPVVAITGPAGIGRSLVLSRVRARLAERQVTTVDVPLVRAEHDIGHLVSWIGDELGLPAVREPAGPALHRLLTALAARRDPVVVLLDDAHRIAPDVLAALAGPVRALAGSRVTFVGAFRTPVDGHRTAAAALRARGLVHEERLRPLGAGDVERMVTDLLRAVPAPGLAAALRDRSRGLPAVVRAAVDGYARTGCLRIVDHHAHLVEQRMPRMPLTHPLFAAFGGPDSPSWSVVKALALLGPLRGDVVGLIAESADLDPVRVREALAELRASGVLLPGSNRFRVPMLATLLTACLGPYERSRTAQLAVRAVWSGAASYPDGDQLGERLADAGGLVDRDRAAAELLARGTEVATRRPDLADRWLRTAAELTTDPDRRAAALHRHATTCALLQRFTSAVGSTGLVLRDHLDRLPPEIRQELLLVHVVALASSGPDALREFLAAPEPDPVARAVALCLLDRWPEAHAELTAARPADPFGRLVLRLADAPLGIEEPAGDPEPTGGTAADVRRVLLRALSPGQDDSRPKTAAAATIGAAGTGRWDRALDHARRGLATATVHGSAPGRTAAVREMAVILVARGQLNRARAVLAEARSRHLVLPHLLALPEAELERAMGAHRRARQLIEEGIAAADERGVVTGTAELWLWLAEADRTAGAPEAARRCVDRIDRLVEHSAEPRRHQLLAHVGMHRDRAAARELVELSRRADHPWELAQALVTVAGSGLGEAKLLLEAYSLYGELDALIPRARLRLLMREREVTVPGRGATVAENERLLAVLIANGLTNSQVATVVGSSEKGVEARLTRFFHRTGYRSRAELTTATLSHEIAPRATTRC</sequence>
<dbReference type="RefSeq" id="WP_369774678.1">
    <property type="nucleotide sequence ID" value="NZ_JBGEHV010000010.1"/>
</dbReference>
<dbReference type="EMBL" id="JBGEHV010000010">
    <property type="protein sequence ID" value="MEY8039316.1"/>
    <property type="molecule type" value="Genomic_DNA"/>
</dbReference>
<dbReference type="SUPFAM" id="SSF52540">
    <property type="entry name" value="P-loop containing nucleoside triphosphate hydrolases"/>
    <property type="match status" value="1"/>
</dbReference>
<dbReference type="Gene3D" id="1.10.10.10">
    <property type="entry name" value="Winged helix-like DNA-binding domain superfamily/Winged helix DNA-binding domain"/>
    <property type="match status" value="1"/>
</dbReference>
<gene>
    <name evidence="4" type="ORF">AB8O55_07890</name>
</gene>
<reference evidence="4 5" key="1">
    <citation type="submission" date="2024-08" db="EMBL/GenBank/DDBJ databases">
        <title>Genome mining of Saccharopolyspora cebuensis PGLac3 from Nigerian medicinal plant.</title>
        <authorList>
            <person name="Ezeobiora C.E."/>
            <person name="Igbokwe N.H."/>
            <person name="Amin D.H."/>
            <person name="Mendie U.E."/>
        </authorList>
    </citation>
    <scope>NUCLEOTIDE SEQUENCE [LARGE SCALE GENOMIC DNA]</scope>
    <source>
        <strain evidence="4 5">PGLac3</strain>
    </source>
</reference>
<feature type="domain" description="HTH luxR-type" evidence="3">
    <location>
        <begin position="802"/>
        <end position="859"/>
    </location>
</feature>
<name>A0ABV4CDZ8_9PSEU</name>
<proteinExistence type="predicted"/>
<dbReference type="Pfam" id="PF13401">
    <property type="entry name" value="AAA_22"/>
    <property type="match status" value="1"/>
</dbReference>
<dbReference type="InterPro" id="IPR036388">
    <property type="entry name" value="WH-like_DNA-bd_sf"/>
</dbReference>
<evidence type="ECO:0000256" key="1">
    <source>
        <dbReference type="ARBA" id="ARBA00023125"/>
    </source>
</evidence>
<keyword evidence="5" id="KW-1185">Reference proteome</keyword>
<dbReference type="InterPro" id="IPR000792">
    <property type="entry name" value="Tscrpt_reg_LuxR_C"/>
</dbReference>
<evidence type="ECO:0000313" key="5">
    <source>
        <dbReference type="Proteomes" id="UP001564626"/>
    </source>
</evidence>
<dbReference type="PANTHER" id="PTHR43214">
    <property type="entry name" value="TWO-COMPONENT RESPONSE REGULATOR"/>
    <property type="match status" value="1"/>
</dbReference>
<dbReference type="InterPro" id="IPR049945">
    <property type="entry name" value="AAA_22"/>
</dbReference>
<evidence type="ECO:0000259" key="3">
    <source>
        <dbReference type="SMART" id="SM00421"/>
    </source>
</evidence>
<dbReference type="Gene3D" id="3.40.50.300">
    <property type="entry name" value="P-loop containing nucleotide triphosphate hydrolases"/>
    <property type="match status" value="1"/>
</dbReference>